<feature type="domain" description="HTH tetR-type" evidence="6">
    <location>
        <begin position="14"/>
        <end position="74"/>
    </location>
</feature>
<evidence type="ECO:0000313" key="7">
    <source>
        <dbReference type="EMBL" id="MBJ8338841.1"/>
    </source>
</evidence>
<proteinExistence type="predicted"/>
<dbReference type="SUPFAM" id="SSF48498">
    <property type="entry name" value="Tetracyclin repressor-like, C-terminal domain"/>
    <property type="match status" value="1"/>
</dbReference>
<accession>A0A934NP73</accession>
<feature type="DNA-binding region" description="H-T-H motif" evidence="5">
    <location>
        <begin position="37"/>
        <end position="56"/>
    </location>
</feature>
<dbReference type="Pfam" id="PF13977">
    <property type="entry name" value="TetR_C_6"/>
    <property type="match status" value="1"/>
</dbReference>
<dbReference type="InterPro" id="IPR036271">
    <property type="entry name" value="Tet_transcr_reg_TetR-rel_C_sf"/>
</dbReference>
<evidence type="ECO:0000256" key="4">
    <source>
        <dbReference type="ARBA" id="ARBA00023163"/>
    </source>
</evidence>
<keyword evidence="8" id="KW-1185">Reference proteome</keyword>
<dbReference type="Gene3D" id="1.10.357.10">
    <property type="entry name" value="Tetracycline Repressor, domain 2"/>
    <property type="match status" value="1"/>
</dbReference>
<keyword evidence="4" id="KW-0804">Transcription</keyword>
<name>A0A934NP73_9NOCA</name>
<evidence type="ECO:0000256" key="2">
    <source>
        <dbReference type="ARBA" id="ARBA00023015"/>
    </source>
</evidence>
<evidence type="ECO:0000313" key="8">
    <source>
        <dbReference type="Proteomes" id="UP000655868"/>
    </source>
</evidence>
<dbReference type="GO" id="GO:0000976">
    <property type="term" value="F:transcription cis-regulatory region binding"/>
    <property type="evidence" value="ECO:0007669"/>
    <property type="project" value="TreeGrafter"/>
</dbReference>
<dbReference type="InterPro" id="IPR001647">
    <property type="entry name" value="HTH_TetR"/>
</dbReference>
<dbReference type="Proteomes" id="UP000655868">
    <property type="component" value="Unassembled WGS sequence"/>
</dbReference>
<evidence type="ECO:0000259" key="6">
    <source>
        <dbReference type="PROSITE" id="PS50977"/>
    </source>
</evidence>
<organism evidence="7 8">
    <name type="scientific">Antrihabitans stalagmiti</name>
    <dbReference type="NCBI Taxonomy" id="2799499"/>
    <lineage>
        <taxon>Bacteria</taxon>
        <taxon>Bacillati</taxon>
        <taxon>Actinomycetota</taxon>
        <taxon>Actinomycetes</taxon>
        <taxon>Mycobacteriales</taxon>
        <taxon>Nocardiaceae</taxon>
        <taxon>Antrihabitans</taxon>
    </lineage>
</organism>
<dbReference type="PANTHER" id="PTHR30055">
    <property type="entry name" value="HTH-TYPE TRANSCRIPTIONAL REGULATOR RUTR"/>
    <property type="match status" value="1"/>
</dbReference>
<dbReference type="RefSeq" id="WP_199703481.1">
    <property type="nucleotide sequence ID" value="NZ_JAEMNV010000002.1"/>
</dbReference>
<dbReference type="PRINTS" id="PR00455">
    <property type="entry name" value="HTHTETR"/>
</dbReference>
<reference evidence="7" key="1">
    <citation type="submission" date="2020-12" db="EMBL/GenBank/DDBJ databases">
        <title>Antrihabitans popcorni sp. nov. and Antrihabitans auranticaus sp. nov., isolated from a larva cave.</title>
        <authorList>
            <person name="Lee S.D."/>
            <person name="Kim I.S."/>
        </authorList>
    </citation>
    <scope>NUCLEOTIDE SEQUENCE</scope>
    <source>
        <strain evidence="7">YC3-6</strain>
    </source>
</reference>
<dbReference type="EMBL" id="JAEMNV010000002">
    <property type="protein sequence ID" value="MBJ8338841.1"/>
    <property type="molecule type" value="Genomic_DNA"/>
</dbReference>
<keyword evidence="2" id="KW-0805">Transcription regulation</keyword>
<comment type="caution">
    <text evidence="7">The sequence shown here is derived from an EMBL/GenBank/DDBJ whole genome shotgun (WGS) entry which is preliminary data.</text>
</comment>
<keyword evidence="3 5" id="KW-0238">DNA-binding</keyword>
<dbReference type="SUPFAM" id="SSF46689">
    <property type="entry name" value="Homeodomain-like"/>
    <property type="match status" value="1"/>
</dbReference>
<dbReference type="GO" id="GO:0003700">
    <property type="term" value="F:DNA-binding transcription factor activity"/>
    <property type="evidence" value="ECO:0007669"/>
    <property type="project" value="TreeGrafter"/>
</dbReference>
<evidence type="ECO:0000256" key="3">
    <source>
        <dbReference type="ARBA" id="ARBA00023125"/>
    </source>
</evidence>
<dbReference type="InterPro" id="IPR039538">
    <property type="entry name" value="BetI_C"/>
</dbReference>
<keyword evidence="1" id="KW-0678">Repressor</keyword>
<evidence type="ECO:0000256" key="5">
    <source>
        <dbReference type="PROSITE-ProRule" id="PRU00335"/>
    </source>
</evidence>
<protein>
    <submittedName>
        <fullName evidence="7">TetR/AcrR family transcriptional regulator</fullName>
    </submittedName>
</protein>
<dbReference type="Pfam" id="PF00440">
    <property type="entry name" value="TetR_N"/>
    <property type="match status" value="1"/>
</dbReference>
<dbReference type="PROSITE" id="PS50977">
    <property type="entry name" value="HTH_TETR_2"/>
    <property type="match status" value="1"/>
</dbReference>
<evidence type="ECO:0000256" key="1">
    <source>
        <dbReference type="ARBA" id="ARBA00022491"/>
    </source>
</evidence>
<gene>
    <name evidence="7" type="ORF">JGU71_08075</name>
</gene>
<dbReference type="InterPro" id="IPR009057">
    <property type="entry name" value="Homeodomain-like_sf"/>
</dbReference>
<sequence>MTASPRRTQAQRRSETIEALIDATIEAIAEVGYHRTSLGEVCQRSGISKGGLFRHFASRLELVVAAAEEVGRRHFAAFDEFRAEGGSVDIVDLLLFARKESRDPSNSVWFELLVAARTDPELRERLNPVAVTLYDNIEARAAAAFAGRGIPSDVIRLFATSALHMFDGEAIFRHTYPRPELEAERIAATASLYESLTTAETRADPR</sequence>
<dbReference type="PANTHER" id="PTHR30055:SF234">
    <property type="entry name" value="HTH-TYPE TRANSCRIPTIONAL REGULATOR BETI"/>
    <property type="match status" value="1"/>
</dbReference>
<dbReference type="InterPro" id="IPR050109">
    <property type="entry name" value="HTH-type_TetR-like_transc_reg"/>
</dbReference>
<dbReference type="AlphaFoldDB" id="A0A934NP73"/>